<keyword evidence="2" id="KW-0812">Transmembrane</keyword>
<evidence type="ECO:0000256" key="2">
    <source>
        <dbReference type="SAM" id="Phobius"/>
    </source>
</evidence>
<keyword evidence="5" id="KW-1185">Reference proteome</keyword>
<comment type="caution">
    <text evidence="4">The sequence shown here is derived from an EMBL/GenBank/DDBJ whole genome shotgun (WGS) entry which is preliminary data.</text>
</comment>
<accession>A0AA40HE47</accession>
<keyword evidence="2" id="KW-1133">Transmembrane helix</keyword>
<protein>
    <recommendedName>
        <fullName evidence="3">MHC class I alpha chain C-terminal domain-containing protein</fullName>
    </recommendedName>
</protein>
<sequence length="123" mass="12443">MGAASSDLHLHHPGHRLGLVLLGAVAGAVMWGRRRSGGKGGSYAQAASSDSAQGSDVSLSASKGTSDGGGPALLPTLSCQQRRLGPPLPAFPPRCSELLLPAPDSNEILAVTLFISCQEALMG</sequence>
<keyword evidence="2" id="KW-0472">Membrane</keyword>
<proteinExistence type="predicted"/>
<feature type="transmembrane region" description="Helical" evidence="2">
    <location>
        <begin position="15"/>
        <end position="32"/>
    </location>
</feature>
<feature type="region of interest" description="Disordered" evidence="1">
    <location>
        <begin position="35"/>
        <end position="77"/>
    </location>
</feature>
<dbReference type="GO" id="GO:0006955">
    <property type="term" value="P:immune response"/>
    <property type="evidence" value="ECO:0007669"/>
    <property type="project" value="InterPro"/>
</dbReference>
<evidence type="ECO:0000256" key="1">
    <source>
        <dbReference type="SAM" id="MobiDB-lite"/>
    </source>
</evidence>
<name>A0AA40HE47_CNENI</name>
<feature type="compositionally biased region" description="Low complexity" evidence="1">
    <location>
        <begin position="42"/>
        <end position="60"/>
    </location>
</feature>
<dbReference type="EMBL" id="JAULJE010000021">
    <property type="protein sequence ID" value="KAK1329587.1"/>
    <property type="molecule type" value="Genomic_DNA"/>
</dbReference>
<gene>
    <name evidence="4" type="ORF">QTO34_009769</name>
</gene>
<evidence type="ECO:0000313" key="4">
    <source>
        <dbReference type="EMBL" id="KAK1329587.1"/>
    </source>
</evidence>
<dbReference type="Pfam" id="PF06623">
    <property type="entry name" value="MHC_I_C"/>
    <property type="match status" value="1"/>
</dbReference>
<evidence type="ECO:0000259" key="3">
    <source>
        <dbReference type="Pfam" id="PF06623"/>
    </source>
</evidence>
<reference evidence="4" key="1">
    <citation type="submission" date="2023-06" db="EMBL/GenBank/DDBJ databases">
        <title>Reference genome for the Northern bat (Eptesicus nilssonii), a most northern bat species.</title>
        <authorList>
            <person name="Laine V.N."/>
            <person name="Pulliainen A.T."/>
            <person name="Lilley T.M."/>
        </authorList>
    </citation>
    <scope>NUCLEOTIDE SEQUENCE</scope>
    <source>
        <strain evidence="4">BLF_Eptnil</strain>
        <tissue evidence="4">Kidney</tissue>
    </source>
</reference>
<evidence type="ECO:0000313" key="5">
    <source>
        <dbReference type="Proteomes" id="UP001177744"/>
    </source>
</evidence>
<dbReference type="GO" id="GO:0019882">
    <property type="term" value="P:antigen processing and presentation"/>
    <property type="evidence" value="ECO:0007669"/>
    <property type="project" value="InterPro"/>
</dbReference>
<dbReference type="InterPro" id="IPR010579">
    <property type="entry name" value="MHC_I_a_C"/>
</dbReference>
<dbReference type="Proteomes" id="UP001177744">
    <property type="component" value="Unassembled WGS sequence"/>
</dbReference>
<feature type="domain" description="MHC class I alpha chain C-terminal" evidence="3">
    <location>
        <begin position="36"/>
        <end position="63"/>
    </location>
</feature>
<organism evidence="4 5">
    <name type="scientific">Cnephaeus nilssonii</name>
    <name type="common">Northern bat</name>
    <name type="synonym">Eptesicus nilssonii</name>
    <dbReference type="NCBI Taxonomy" id="3371016"/>
    <lineage>
        <taxon>Eukaryota</taxon>
        <taxon>Metazoa</taxon>
        <taxon>Chordata</taxon>
        <taxon>Craniata</taxon>
        <taxon>Vertebrata</taxon>
        <taxon>Euteleostomi</taxon>
        <taxon>Mammalia</taxon>
        <taxon>Eutheria</taxon>
        <taxon>Laurasiatheria</taxon>
        <taxon>Chiroptera</taxon>
        <taxon>Yangochiroptera</taxon>
        <taxon>Vespertilionidae</taxon>
        <taxon>Cnephaeus</taxon>
    </lineage>
</organism>
<dbReference type="AlphaFoldDB" id="A0AA40HE47"/>